<keyword evidence="2" id="KW-1185">Reference proteome</keyword>
<reference evidence="1" key="2">
    <citation type="journal article" date="2022" name="New Phytol.">
        <title>Evolutionary transition to the ectomycorrhizal habit in the genomes of a hyperdiverse lineage of mushroom-forming fungi.</title>
        <authorList>
            <person name="Looney B."/>
            <person name="Miyauchi S."/>
            <person name="Morin E."/>
            <person name="Drula E."/>
            <person name="Courty P.E."/>
            <person name="Kohler A."/>
            <person name="Kuo A."/>
            <person name="LaButti K."/>
            <person name="Pangilinan J."/>
            <person name="Lipzen A."/>
            <person name="Riley R."/>
            <person name="Andreopoulos W."/>
            <person name="He G."/>
            <person name="Johnson J."/>
            <person name="Nolan M."/>
            <person name="Tritt A."/>
            <person name="Barry K.W."/>
            <person name="Grigoriev I.V."/>
            <person name="Nagy L.G."/>
            <person name="Hibbett D."/>
            <person name="Henrissat B."/>
            <person name="Matheny P.B."/>
            <person name="Labbe J."/>
            <person name="Martin F.M."/>
        </authorList>
    </citation>
    <scope>NUCLEOTIDE SEQUENCE</scope>
    <source>
        <strain evidence="1">FP105234-sp</strain>
    </source>
</reference>
<reference evidence="1" key="1">
    <citation type="submission" date="2021-02" db="EMBL/GenBank/DDBJ databases">
        <authorList>
            <consortium name="DOE Joint Genome Institute"/>
            <person name="Ahrendt S."/>
            <person name="Looney B.P."/>
            <person name="Miyauchi S."/>
            <person name="Morin E."/>
            <person name="Drula E."/>
            <person name="Courty P.E."/>
            <person name="Chicoki N."/>
            <person name="Fauchery L."/>
            <person name="Kohler A."/>
            <person name="Kuo A."/>
            <person name="Labutti K."/>
            <person name="Pangilinan J."/>
            <person name="Lipzen A."/>
            <person name="Riley R."/>
            <person name="Andreopoulos W."/>
            <person name="He G."/>
            <person name="Johnson J."/>
            <person name="Barry K.W."/>
            <person name="Grigoriev I.V."/>
            <person name="Nagy L."/>
            <person name="Hibbett D."/>
            <person name="Henrissat B."/>
            <person name="Matheny P.B."/>
            <person name="Labbe J."/>
            <person name="Martin F."/>
        </authorList>
    </citation>
    <scope>NUCLEOTIDE SEQUENCE</scope>
    <source>
        <strain evidence="1">FP105234-sp</strain>
    </source>
</reference>
<evidence type="ECO:0000313" key="1">
    <source>
        <dbReference type="EMBL" id="KAI0052331.1"/>
    </source>
</evidence>
<accession>A0ACB8S8Q4</accession>
<gene>
    <name evidence="1" type="ORF">FA95DRAFT_1385319</name>
</gene>
<protein>
    <submittedName>
        <fullName evidence="1">RTA1-like protein</fullName>
    </submittedName>
</protein>
<comment type="caution">
    <text evidence="1">The sequence shown here is derived from an EMBL/GenBank/DDBJ whole genome shotgun (WGS) entry which is preliminary data.</text>
</comment>
<sequence>MSIFPTPFRTAFAVLLVTVCLASLVRASDHGSDSIDLKDDLQNPLGYIASNTLTTVALAAILAVAFTHVWCMIKWGAIWMLCMVIGEFTFAGGIATRYVLHTNPDSANVYRAEYLLVILSPCAFIAADYILIGRLSRHLRSGKHLLISPRRITLVFVSSDILTFLVQAIGGGLSAGSNPDTAKLGSHIFLAGLILQLVSFIFFGIVYFVFIIRVRRHERDEWFSDADKPWYNDWRALAAGIAVNIVGITIRSFYRVAELSQGYRGSIAQDEKLFYLLDTLPLWIAVAMFVPFWPGRFISPLPKGGERGYADMQMKPTSAHIE</sequence>
<dbReference type="Proteomes" id="UP000814033">
    <property type="component" value="Unassembled WGS sequence"/>
</dbReference>
<organism evidence="1 2">
    <name type="scientific">Auriscalpium vulgare</name>
    <dbReference type="NCBI Taxonomy" id="40419"/>
    <lineage>
        <taxon>Eukaryota</taxon>
        <taxon>Fungi</taxon>
        <taxon>Dikarya</taxon>
        <taxon>Basidiomycota</taxon>
        <taxon>Agaricomycotina</taxon>
        <taxon>Agaricomycetes</taxon>
        <taxon>Russulales</taxon>
        <taxon>Auriscalpiaceae</taxon>
        <taxon>Auriscalpium</taxon>
    </lineage>
</organism>
<proteinExistence type="predicted"/>
<name>A0ACB8S8Q4_9AGAM</name>
<evidence type="ECO:0000313" key="2">
    <source>
        <dbReference type="Proteomes" id="UP000814033"/>
    </source>
</evidence>
<dbReference type="EMBL" id="MU275846">
    <property type="protein sequence ID" value="KAI0052331.1"/>
    <property type="molecule type" value="Genomic_DNA"/>
</dbReference>